<sequence>MAKKGGKGRTVAPRVPSRPLPTLDQPIVDRIIRFLDPTTKSELKTVAKCCLVSKTCLETARPILYRVIVNQLDPTVIAERKAMGAHLRVLEKPVPWDDEEFKAWPKGLIWRTSYDSGEVLDRMAKRMCLSLERHKHLQPLVKELHVFGQHGYGSLAKAVERVSRVLPKVDVVKFHAHVPAKTGETPTPEDEDASQAPLSFRLFQPLVQHRHTLPVQDLTVLGSYVRAAPGVFDGIAPMSSSFSDVSDPVDRETGRYFWEPTFSLQYRRLETVFSPKIFKHLTKTSCTTLTSLHIAIREHAIDLSDFPLLRHLGIAYSRPQIAVETMATATSHLRTLELRKDRSIQWDDLKLVKDELDISIESLTDGSFLGKLGALGDEFKSFNTVSTVLAQLPKSITRLTLSFYLGESYPALLFALAIPRWLPDLKVLDVADERRLNPDVQMGDVLPRGKKEREVREMREKVRAACEKRGVWMSAYARPWEEDEVGLEAIGRRP</sequence>
<organism evidence="1 2">
    <name type="scientific">Rhodotorula toruloides (strain NP11)</name>
    <name type="common">Yeast</name>
    <name type="synonym">Rhodosporidium toruloides</name>
    <dbReference type="NCBI Taxonomy" id="1130832"/>
    <lineage>
        <taxon>Eukaryota</taxon>
        <taxon>Fungi</taxon>
        <taxon>Dikarya</taxon>
        <taxon>Basidiomycota</taxon>
        <taxon>Pucciniomycotina</taxon>
        <taxon>Microbotryomycetes</taxon>
        <taxon>Sporidiobolales</taxon>
        <taxon>Sporidiobolaceae</taxon>
        <taxon>Rhodotorula</taxon>
    </lineage>
</organism>
<dbReference type="Proteomes" id="UP000016926">
    <property type="component" value="Unassembled WGS sequence"/>
</dbReference>
<evidence type="ECO:0008006" key="3">
    <source>
        <dbReference type="Google" id="ProtNLM"/>
    </source>
</evidence>
<reference evidence="1 2" key="1">
    <citation type="journal article" date="2012" name="Nat. Commun.">
        <title>A multi-omic map of the lipid-producing yeast Rhodosporidium toruloides.</title>
        <authorList>
            <person name="Zhu Z."/>
            <person name="Zhang S."/>
            <person name="Liu H."/>
            <person name="Shen H."/>
            <person name="Lin X."/>
            <person name="Yang F."/>
            <person name="Zhou Y.J."/>
            <person name="Jin G."/>
            <person name="Ye M."/>
            <person name="Zou H."/>
            <person name="Zou H."/>
            <person name="Zhao Z.K."/>
        </authorList>
    </citation>
    <scope>NUCLEOTIDE SEQUENCE [LARGE SCALE GENOMIC DNA]</scope>
    <source>
        <strain evidence="1 2">NP11</strain>
    </source>
</reference>
<evidence type="ECO:0000313" key="1">
    <source>
        <dbReference type="EMBL" id="EMS20396.1"/>
    </source>
</evidence>
<dbReference type="RefSeq" id="XP_016271515.1">
    <property type="nucleotide sequence ID" value="XM_016416986.1"/>
</dbReference>
<name>M7WQP8_RHOT1</name>
<gene>
    <name evidence="1" type="ORF">RHTO_03315</name>
</gene>
<proteinExistence type="predicted"/>
<dbReference type="GeneID" id="27367328"/>
<protein>
    <recommendedName>
        <fullName evidence="3">Proteophosphoglycan ppg4</fullName>
    </recommendedName>
</protein>
<keyword evidence="2" id="KW-1185">Reference proteome</keyword>
<dbReference type="EMBL" id="KB722661">
    <property type="protein sequence ID" value="EMS20396.1"/>
    <property type="molecule type" value="Genomic_DNA"/>
</dbReference>
<accession>M7WQP8</accession>
<dbReference type="OrthoDB" id="10277050at2759"/>
<dbReference type="HOGENOM" id="CLU_552253_0_0_1"/>
<evidence type="ECO:0000313" key="2">
    <source>
        <dbReference type="Proteomes" id="UP000016926"/>
    </source>
</evidence>
<dbReference type="AlphaFoldDB" id="M7WQP8"/>